<dbReference type="OrthoDB" id="3647180at2"/>
<feature type="transmembrane region" description="Helical" evidence="4">
    <location>
        <begin position="275"/>
        <end position="294"/>
    </location>
</feature>
<dbReference type="SUPFAM" id="SSF158472">
    <property type="entry name" value="HAMP domain-like"/>
    <property type="match status" value="1"/>
</dbReference>
<feature type="domain" description="HAMP" evidence="5">
    <location>
        <begin position="296"/>
        <end position="348"/>
    </location>
</feature>
<feature type="transmembrane region" description="Helical" evidence="4">
    <location>
        <begin position="435"/>
        <end position="461"/>
    </location>
</feature>
<evidence type="ECO:0000256" key="3">
    <source>
        <dbReference type="SAM" id="MobiDB-lite"/>
    </source>
</evidence>
<feature type="transmembrane region" description="Helical" evidence="4">
    <location>
        <begin position="241"/>
        <end position="263"/>
    </location>
</feature>
<dbReference type="STRING" id="1271860.SAMN05216174_12816"/>
<feature type="compositionally biased region" description="Low complexity" evidence="3">
    <location>
        <begin position="385"/>
        <end position="409"/>
    </location>
</feature>
<keyword evidence="4" id="KW-0472">Membrane</keyword>
<dbReference type="Pfam" id="PF00672">
    <property type="entry name" value="HAMP"/>
    <property type="match status" value="1"/>
</dbReference>
<dbReference type="Proteomes" id="UP000199501">
    <property type="component" value="Unassembled WGS sequence"/>
</dbReference>
<protein>
    <submittedName>
        <fullName evidence="6">HAMP domain-containing protein</fullName>
    </submittedName>
</protein>
<sequence length="792" mass="80187">MTRSVRGKSGSGKTLEEQLPESGFPAGVRVPATAVLVLLVLLAGVCALLLSVRETDTAVAESQRELVTAAGQSLGASISQNAGDLRVAAAAAKSGDLLARLGKVRKWRGAAVLDAKTRKLIASTGEQVPLEVLPPVITDTAVGPVPSRDGTLRIVTAVALPDGRLLAAVSATSLSDAVISGGQALLLTTAGGQILDAHGAVPAPDDQATAALVARAAKAGAAGESGVLDGPARDSAPDRPVVAYAPVAAAGLGPVGLAAVGVLRVPAHPAGGDGGGALPAVVLLAVAVGGFLLVRGTVVTPVLRLRADALAVAGGDLDHAVRFPRAREPRRIAAAIEHCARTIRAAASAPRARAGDDWHGVDRAARTYRLKAAAHGGGTAVSSPVDKSAGKSAGSSAADKSAGKSVGKSPVGKSVADREPEADVRARGGRLAWRGLSVGVAVGVAAVGILGWSAGVVVTIADREAAAPDSVVSSLRNQTAGAGDAVQRSLNDGLADLRAVVTLTDPDTLAAALDLLRATQPRYRSVYVVDDKGQVGTYTGRPPLRAQAPPPADSGVRQDADHGRVAVLYAHVPLPGGGAAIGEFDLDRITDLLGRGPGTVRLLDSGSRTLAATGGYVAFAEVTDGHLRRGVADAAAGDPVARVEEGTVVVAAALRKGAVGELGWSVLAEKPVGDLALADNTVRRLALFVALVGVLLAVLLFGWHHFVVVRPLRALADQADRLAAGDTAGVLYPQRHDEIGTVTSCLEICRQGVVDGAGRLGEVRRPTGSATEVTVLMAPVDPPTERVRVRLR</sequence>
<evidence type="ECO:0000313" key="6">
    <source>
        <dbReference type="EMBL" id="SDE00244.1"/>
    </source>
</evidence>
<accession>A0A1G6ZBW7</accession>
<keyword evidence="1 4" id="KW-0812">Transmembrane</keyword>
<evidence type="ECO:0000256" key="1">
    <source>
        <dbReference type="ARBA" id="ARBA00022692"/>
    </source>
</evidence>
<feature type="transmembrane region" description="Helical" evidence="4">
    <location>
        <begin position="30"/>
        <end position="52"/>
    </location>
</feature>
<dbReference type="EMBL" id="FMZZ01000028">
    <property type="protein sequence ID" value="SDE00244.1"/>
    <property type="molecule type" value="Genomic_DNA"/>
</dbReference>
<keyword evidence="2 4" id="KW-1133">Transmembrane helix</keyword>
<dbReference type="PROSITE" id="PS50885">
    <property type="entry name" value="HAMP"/>
    <property type="match status" value="2"/>
</dbReference>
<reference evidence="7" key="1">
    <citation type="submission" date="2016-10" db="EMBL/GenBank/DDBJ databases">
        <authorList>
            <person name="Varghese N."/>
            <person name="Submissions S."/>
        </authorList>
    </citation>
    <scope>NUCLEOTIDE SEQUENCE [LARGE SCALE GENOMIC DNA]</scope>
    <source>
        <strain evidence="7">IBRC-M 10403</strain>
    </source>
</reference>
<dbReference type="InterPro" id="IPR003660">
    <property type="entry name" value="HAMP_dom"/>
</dbReference>
<evidence type="ECO:0000259" key="5">
    <source>
        <dbReference type="PROSITE" id="PS50885"/>
    </source>
</evidence>
<feature type="region of interest" description="Disordered" evidence="3">
    <location>
        <begin position="377"/>
        <end position="423"/>
    </location>
</feature>
<dbReference type="SMART" id="SM00304">
    <property type="entry name" value="HAMP"/>
    <property type="match status" value="2"/>
</dbReference>
<evidence type="ECO:0000256" key="2">
    <source>
        <dbReference type="ARBA" id="ARBA00022989"/>
    </source>
</evidence>
<evidence type="ECO:0000256" key="4">
    <source>
        <dbReference type="SAM" id="Phobius"/>
    </source>
</evidence>
<keyword evidence="7" id="KW-1185">Reference proteome</keyword>
<proteinExistence type="predicted"/>
<dbReference type="Gene3D" id="6.10.340.10">
    <property type="match status" value="2"/>
</dbReference>
<dbReference type="CDD" id="cd06225">
    <property type="entry name" value="HAMP"/>
    <property type="match status" value="1"/>
</dbReference>
<organism evidence="6 7">
    <name type="scientific">Actinokineospora iranica</name>
    <dbReference type="NCBI Taxonomy" id="1271860"/>
    <lineage>
        <taxon>Bacteria</taxon>
        <taxon>Bacillati</taxon>
        <taxon>Actinomycetota</taxon>
        <taxon>Actinomycetes</taxon>
        <taxon>Pseudonocardiales</taxon>
        <taxon>Pseudonocardiaceae</taxon>
        <taxon>Actinokineospora</taxon>
    </lineage>
</organism>
<evidence type="ECO:0000313" key="7">
    <source>
        <dbReference type="Proteomes" id="UP000199501"/>
    </source>
</evidence>
<name>A0A1G6ZBW7_9PSEU</name>
<dbReference type="GO" id="GO:0007165">
    <property type="term" value="P:signal transduction"/>
    <property type="evidence" value="ECO:0007669"/>
    <property type="project" value="InterPro"/>
</dbReference>
<feature type="region of interest" description="Disordered" evidence="3">
    <location>
        <begin position="538"/>
        <end position="558"/>
    </location>
</feature>
<feature type="domain" description="HAMP" evidence="5">
    <location>
        <begin position="706"/>
        <end position="758"/>
    </location>
</feature>
<gene>
    <name evidence="6" type="ORF">SAMN05216174_12816</name>
</gene>
<dbReference type="GO" id="GO:0016020">
    <property type="term" value="C:membrane"/>
    <property type="evidence" value="ECO:0007669"/>
    <property type="project" value="InterPro"/>
</dbReference>
<feature type="transmembrane region" description="Helical" evidence="4">
    <location>
        <begin position="685"/>
        <end position="703"/>
    </location>
</feature>
<dbReference type="AlphaFoldDB" id="A0A1G6ZBW7"/>